<comment type="caution">
    <text evidence="2">The sequence shown here is derived from an EMBL/GenBank/DDBJ whole genome shotgun (WGS) entry which is preliminary data.</text>
</comment>
<dbReference type="Proteomes" id="UP000055024">
    <property type="component" value="Unassembled WGS sequence"/>
</dbReference>
<organism evidence="2 3">
    <name type="scientific">Trichinella zimbabwensis</name>
    <dbReference type="NCBI Taxonomy" id="268475"/>
    <lineage>
        <taxon>Eukaryota</taxon>
        <taxon>Metazoa</taxon>
        <taxon>Ecdysozoa</taxon>
        <taxon>Nematoda</taxon>
        <taxon>Enoplea</taxon>
        <taxon>Dorylaimia</taxon>
        <taxon>Trichinellida</taxon>
        <taxon>Trichinellidae</taxon>
        <taxon>Trichinella</taxon>
    </lineage>
</organism>
<reference evidence="2 3" key="1">
    <citation type="submission" date="2015-01" db="EMBL/GenBank/DDBJ databases">
        <title>Evolution of Trichinella species and genotypes.</title>
        <authorList>
            <person name="Korhonen P.K."/>
            <person name="Edoardo P."/>
            <person name="Giuseppe L.R."/>
            <person name="Gasser R.B."/>
        </authorList>
    </citation>
    <scope>NUCLEOTIDE SEQUENCE [LARGE SCALE GENOMIC DNA]</scope>
    <source>
        <strain evidence="2">ISS1029</strain>
    </source>
</reference>
<keyword evidence="1" id="KW-0472">Membrane</keyword>
<keyword evidence="1" id="KW-0812">Transmembrane</keyword>
<keyword evidence="1" id="KW-1133">Transmembrane helix</keyword>
<proteinExistence type="predicted"/>
<sequence length="32" mass="3680">MICFASLGTVRYGFLVVFLVFNFQYRFNVNGG</sequence>
<evidence type="ECO:0000313" key="2">
    <source>
        <dbReference type="EMBL" id="KRY89238.1"/>
    </source>
</evidence>
<dbReference type="EMBL" id="JYDP01006106">
    <property type="protein sequence ID" value="KRY89238.1"/>
    <property type="molecule type" value="Genomic_DNA"/>
</dbReference>
<accession>A0A0V1FT53</accession>
<name>A0A0V1FT53_9BILA</name>
<keyword evidence="3" id="KW-1185">Reference proteome</keyword>
<evidence type="ECO:0000313" key="3">
    <source>
        <dbReference type="Proteomes" id="UP000055024"/>
    </source>
</evidence>
<evidence type="ECO:0000256" key="1">
    <source>
        <dbReference type="SAM" id="Phobius"/>
    </source>
</evidence>
<gene>
    <name evidence="2" type="ORF">T11_1109</name>
</gene>
<feature type="transmembrane region" description="Helical" evidence="1">
    <location>
        <begin position="12"/>
        <end position="29"/>
    </location>
</feature>
<protein>
    <submittedName>
        <fullName evidence="2">Uncharacterized protein</fullName>
    </submittedName>
</protein>
<dbReference type="AlphaFoldDB" id="A0A0V1FT53"/>